<name>A0A9P1C653_9DINO</name>
<dbReference type="Proteomes" id="UP001152797">
    <property type="component" value="Unassembled WGS sequence"/>
</dbReference>
<dbReference type="SUPFAM" id="SSF53098">
    <property type="entry name" value="Ribonuclease H-like"/>
    <property type="match status" value="1"/>
</dbReference>
<keyword evidence="4" id="KW-0812">Transmembrane</keyword>
<reference evidence="6" key="1">
    <citation type="submission" date="2022-10" db="EMBL/GenBank/DDBJ databases">
        <authorList>
            <person name="Chen Y."/>
            <person name="Dougan E. K."/>
            <person name="Chan C."/>
            <person name="Rhodes N."/>
            <person name="Thang M."/>
        </authorList>
    </citation>
    <scope>NUCLEOTIDE SEQUENCE</scope>
</reference>
<dbReference type="OrthoDB" id="447703at2759"/>
<feature type="non-terminal residue" evidence="6">
    <location>
        <position position="2019"/>
    </location>
</feature>
<dbReference type="EMBL" id="CAMXCT010001013">
    <property type="protein sequence ID" value="CAI3985726.1"/>
    <property type="molecule type" value="Genomic_DNA"/>
</dbReference>
<dbReference type="Gene3D" id="3.30.420.10">
    <property type="entry name" value="Ribonuclease H-like superfamily/Ribonuclease H"/>
    <property type="match status" value="1"/>
</dbReference>
<feature type="region of interest" description="Disordered" evidence="3">
    <location>
        <begin position="200"/>
        <end position="311"/>
    </location>
</feature>
<feature type="compositionally biased region" description="Acidic residues" evidence="3">
    <location>
        <begin position="642"/>
        <end position="660"/>
    </location>
</feature>
<feature type="region of interest" description="Disordered" evidence="3">
    <location>
        <begin position="636"/>
        <end position="665"/>
    </location>
</feature>
<accession>A0A9P1C653</accession>
<keyword evidence="1" id="KW-0862">Zinc</keyword>
<keyword evidence="4" id="KW-0472">Membrane</keyword>
<evidence type="ECO:0000256" key="1">
    <source>
        <dbReference type="PROSITE-ProRule" id="PRU00042"/>
    </source>
</evidence>
<feature type="region of interest" description="Disordered" evidence="3">
    <location>
        <begin position="857"/>
        <end position="879"/>
    </location>
</feature>
<keyword evidence="2" id="KW-0175">Coiled coil</keyword>
<feature type="compositionally biased region" description="Polar residues" evidence="3">
    <location>
        <begin position="864"/>
        <end position="879"/>
    </location>
</feature>
<dbReference type="InterPro" id="IPR013087">
    <property type="entry name" value="Znf_C2H2_type"/>
</dbReference>
<feature type="non-terminal residue" evidence="6">
    <location>
        <position position="1"/>
    </location>
</feature>
<dbReference type="PROSITE" id="PS50157">
    <property type="entry name" value="ZINC_FINGER_C2H2_2"/>
    <property type="match status" value="1"/>
</dbReference>
<evidence type="ECO:0000256" key="2">
    <source>
        <dbReference type="SAM" id="Coils"/>
    </source>
</evidence>
<keyword evidence="8" id="KW-1185">Reference proteome</keyword>
<keyword evidence="1" id="KW-0863">Zinc-finger</keyword>
<sequence length="2019" mass="224630">LTNTLAGFRVYPDASGFCSEPITGDFCVLCMFFLALVFGVIFTQQQLQNGYTYREKSCQTCTCEGPSPTAFVQDWSDPLVASARPQLDQEAECSPFSGQAPHRTDQSQDDGIIRTCLEMRHLYENLWQKPPVLRSMWKIMAPLCGPYLCPGLFQHQTSPMVLCHQLERPRLGGYSLAAGAGQWGTMDGISTTTYSTEEKIEEGQTAAAGRKSKGQRQGSTEESRGGDSWPAIHGKPGGSRSTMAYQPYAAATSDTNAECDPTGRQADQNDHGRPAQAQRHLAARTAGLRVRSSSEGKPAETKQMHHAVTAHGKAKKELQQAQLARLNLHAAWRGFLGHAVNLWQGYSAQFVAQEKQMAERVTAAVDALDQAKVNLAKSKQTAGVEVKDDAMTISEDDTEKDVSGPAAEKIKQGISNLHSSLEALKSSAEQMVEEEQQALKRHLAWHLGCSLPKFLTQQCEKTETCKAKSTSKHVNFADYVDVHLYSEVSPFSIVSQTSHRNVHATILSDTANFDSFVMHPKGIPDTHIPQFWTTREAPAVNRSTTAAHRTYFCSFDRDGTDQSPAMIARVQSAHLNLMHSLDQPGTEHEVAQVPLAGYQGSSTHEAMTLHSPMMQKPAQTDVAQPPIQQYRLEHQSPLDEQAASDDQSDDEQDTPGEDDNNQQPYQPAFASRLEALLSLITVLPTRPEIGDMYAVAGSFPDTISGQDVIQIADAGQLGAVLQSITDLNPQPLGNSVGLSQDQNRGCGLMIFPRELLHPADTPQNREPPVQTVSTTVSEVAAADVSDQPPQNLIVQLSPTLKPLYSATGHSQNVHRQCTLHRYFGRAKTTPKRNSSLCPRRGQTTLHAFFPTKALANELPAPTDDSLTTDAVTPTKQPPDQLQDVTRLAQVTKRAHPTAVDPQRPVERMARTLQCSAIAFRLMTLVNSGKLLHGAIDGNCVTEQRKRTPVQLHLEAVIPDDKTRADSELDDSLPQMLWFTDEAWLLRMRRCPPCRLQPLPEGLRLPDVCYWPFIHPMPPDPDSTSQLTLYLDGSANGTHAAWSVVATLQVTQSDQVIEAFIGCLYGVVQISPAHPTWVGAHTMDNVAAELSALAFAQQVALRWPHEHSICVRPDLSLSRLVATATTVCKSNRTLFQICRAQGYWLAQNTHIKEIRGHKGFAWNELADTVAKWAMHHAPETATDEFEALHDFATHQHDVAWTWMQTTHKSMTACYPPLIEQQVLQITKSDLKLRVKPIEHSDELHQDNNEISWMLRTTSANVLAVDVRSVKGMPSRRNSHRTIRLDQQWHKLQTHVIGVQEARTPPGQYQSMHYKILASGATTTKTPLYGCELWIHRSLPMAQAKDGTPLTLGDAKLVVHHADPRRLIVRAQLESISCTFIVLHAPCQSNPVPGQPTPGEKVQTWWDETSHILTKCGITGLCWLFVDANAPLADTATDLIGPLGAEPTNAAGEALTEFLQAHRLAAFLAAMEKLGLPLDQVLAMATSAEQEVATEGLSNHLQRVLHDMLTNTHFTTQGIADPCLTTRGTRPGDPVADILFNLCMSKLLTDFHAMMEDAGLEVNFDKGKTELLWSITGKGARVAKEQVFHSGQCLRWDSNAGSYSLHVSHQYKHLGTWTQTKHRHTKEINARASAARQQWGQLARSFFTKKLALATRAQVFQSLVVSKMLYNSHVWTGVKEPEWDKWTNQLRGPIALLMKGVLASARKFNHTTDHLFAWCGILPLTQQVHANRLRFAQRLFKQCPTITWRLMQTDDTSGSWTQMLRHSFQWLQRHYDKPHVLPATTDLAHIQLDPYWKGRIKKATRLALHYNMAQAEHSVWQHNFEATLEAAGATLPKDPTATPGPERWMCDLCNKVFQSTRALAMHASREHGYRKKVRYFAVGDTCPVCCQLFHTRHRLAIHLEKNPKCYDVVQACWPPMPQDQVDSLDAEDKQVETELRRAGWWASKAFDPAVQTAGPRLPPLHDPACAILYNKMVSRRPPDEAMHAFAVDHYTDKVAAVLPDEFAPYTEQFFMDHTEVQ</sequence>
<keyword evidence="4" id="KW-1133">Transmembrane helix</keyword>
<keyword evidence="1" id="KW-0479">Metal-binding</keyword>
<evidence type="ECO:0000313" key="7">
    <source>
        <dbReference type="EMBL" id="CAL1139101.1"/>
    </source>
</evidence>
<dbReference type="InterPro" id="IPR012337">
    <property type="entry name" value="RNaseH-like_sf"/>
</dbReference>
<protein>
    <recommendedName>
        <fullName evidence="5">C2H2-type domain-containing protein</fullName>
    </recommendedName>
</protein>
<dbReference type="EMBL" id="CAMXCT030001013">
    <property type="protein sequence ID" value="CAL4773038.1"/>
    <property type="molecule type" value="Genomic_DNA"/>
</dbReference>
<dbReference type="GO" id="GO:0003676">
    <property type="term" value="F:nucleic acid binding"/>
    <property type="evidence" value="ECO:0007669"/>
    <property type="project" value="InterPro"/>
</dbReference>
<feature type="compositionally biased region" description="Basic and acidic residues" evidence="3">
    <location>
        <begin position="292"/>
        <end position="303"/>
    </location>
</feature>
<dbReference type="Gene3D" id="3.30.160.60">
    <property type="entry name" value="Classic Zinc Finger"/>
    <property type="match status" value="1"/>
</dbReference>
<dbReference type="PROSITE" id="PS00028">
    <property type="entry name" value="ZINC_FINGER_C2H2_1"/>
    <property type="match status" value="1"/>
</dbReference>
<evidence type="ECO:0000259" key="5">
    <source>
        <dbReference type="PROSITE" id="PS50157"/>
    </source>
</evidence>
<reference evidence="7" key="2">
    <citation type="submission" date="2024-04" db="EMBL/GenBank/DDBJ databases">
        <authorList>
            <person name="Chen Y."/>
            <person name="Shah S."/>
            <person name="Dougan E. K."/>
            <person name="Thang M."/>
            <person name="Chan C."/>
        </authorList>
    </citation>
    <scope>NUCLEOTIDE SEQUENCE [LARGE SCALE GENOMIC DNA]</scope>
</reference>
<dbReference type="InterPro" id="IPR036397">
    <property type="entry name" value="RNaseH_sf"/>
</dbReference>
<dbReference type="EMBL" id="CAMXCT020001013">
    <property type="protein sequence ID" value="CAL1139101.1"/>
    <property type="molecule type" value="Genomic_DNA"/>
</dbReference>
<gene>
    <name evidence="6" type="ORF">C1SCF055_LOCUS13143</name>
</gene>
<feature type="transmembrane region" description="Helical" evidence="4">
    <location>
        <begin position="22"/>
        <end position="42"/>
    </location>
</feature>
<feature type="domain" description="C2H2-type" evidence="5">
    <location>
        <begin position="1846"/>
        <end position="1874"/>
    </location>
</feature>
<evidence type="ECO:0000313" key="6">
    <source>
        <dbReference type="EMBL" id="CAI3985726.1"/>
    </source>
</evidence>
<evidence type="ECO:0000256" key="3">
    <source>
        <dbReference type="SAM" id="MobiDB-lite"/>
    </source>
</evidence>
<comment type="caution">
    <text evidence="6">The sequence shown here is derived from an EMBL/GenBank/DDBJ whole genome shotgun (WGS) entry which is preliminary data.</text>
</comment>
<organism evidence="6">
    <name type="scientific">Cladocopium goreaui</name>
    <dbReference type="NCBI Taxonomy" id="2562237"/>
    <lineage>
        <taxon>Eukaryota</taxon>
        <taxon>Sar</taxon>
        <taxon>Alveolata</taxon>
        <taxon>Dinophyceae</taxon>
        <taxon>Suessiales</taxon>
        <taxon>Symbiodiniaceae</taxon>
        <taxon>Cladocopium</taxon>
    </lineage>
</organism>
<dbReference type="GO" id="GO:0008270">
    <property type="term" value="F:zinc ion binding"/>
    <property type="evidence" value="ECO:0007669"/>
    <property type="project" value="UniProtKB-KW"/>
</dbReference>
<feature type="coiled-coil region" evidence="2">
    <location>
        <begin position="414"/>
        <end position="441"/>
    </location>
</feature>
<proteinExistence type="predicted"/>
<evidence type="ECO:0000313" key="8">
    <source>
        <dbReference type="Proteomes" id="UP001152797"/>
    </source>
</evidence>
<evidence type="ECO:0000256" key="4">
    <source>
        <dbReference type="SAM" id="Phobius"/>
    </source>
</evidence>